<gene>
    <name evidence="3" type="ORF">D9X91_17735</name>
</gene>
<evidence type="ECO:0000256" key="1">
    <source>
        <dbReference type="SAM" id="Phobius"/>
    </source>
</evidence>
<dbReference type="RefSeq" id="WP_121681994.1">
    <property type="nucleotide sequence ID" value="NZ_RCVZ01000015.1"/>
</dbReference>
<feature type="transmembrane region" description="Helical" evidence="1">
    <location>
        <begin position="297"/>
        <end position="315"/>
    </location>
</feature>
<keyword evidence="1" id="KW-1133">Transmembrane helix</keyword>
<feature type="transmembrane region" description="Helical" evidence="1">
    <location>
        <begin position="63"/>
        <end position="82"/>
    </location>
</feature>
<protein>
    <submittedName>
        <fullName evidence="3">Multidrug ABC transporter permease</fullName>
    </submittedName>
</protein>
<keyword evidence="1" id="KW-0472">Membrane</keyword>
<dbReference type="InterPro" id="IPR053046">
    <property type="entry name" value="ABC-5_transporter"/>
</dbReference>
<evidence type="ECO:0000313" key="4">
    <source>
        <dbReference type="Proteomes" id="UP000276770"/>
    </source>
</evidence>
<keyword evidence="4" id="KW-1185">Reference proteome</keyword>
<sequence>MPSKTSSINREIFKQINRSVGWVGIIYFLGLLFSLPLQIQMLYSPDRNFTPMYDSLFDVVTEFQFILFLVIPVMLSVFLFRYMQVKKSSDMMHSLPIKREKLLFHYSAVGSLYLIVPVVLTAVIIMIQVKAMELSEYIQVHEIFVWVGATLLINAILYTSGIFVGMLTGISAVQAVLTYIFLIFPAGIMVLFCFNLDYFLIGFPQDYFLGREIEKYSPLIRSINLKNSPLSGTEIWLYIGVTVILYLASIYLYKQRKLEGVSQALSFPILKPIFKYCVAFCTMLVGGAYFGQMQHDWSWAVFGYIAGSIMGYYLAEMLLQKAWRITFHWKGFAGYAVFVLFLGVLFHWDVFQYGTKVPKLDNIEKVHLSEWYYTFEGNRSPEEVNKPKFLKSVENIKRVQELQKAIAENEKGNHFKKYAGHHVQTSFIVYYLKNGKKIVRQYTFDSGKYDKYLKPIYESTEYKKTKDDILNVKNDDADFISVESGQIEPKKIVISDPEKVKQAMDALKKDAVEESYESMKQQKDSFYRINVHLNDNKNIFISMDESQQRFKEWLTSEGLFQQIEITENDVSKIIITDAMYFNMDKYVDTDTSKRMEELVKDGKGIKFSGKSEIEQMLKKAIWSGGNKYVSAIYFNDSKQPEIYYHGKEGVPVSILGQLK</sequence>
<feature type="transmembrane region" description="Helical" evidence="1">
    <location>
        <begin position="103"/>
        <end position="131"/>
    </location>
</feature>
<dbReference type="Proteomes" id="UP000276770">
    <property type="component" value="Unassembled WGS sequence"/>
</dbReference>
<dbReference type="OrthoDB" id="1706490at2"/>
<feature type="transmembrane region" description="Helical" evidence="1">
    <location>
        <begin position="20"/>
        <end position="43"/>
    </location>
</feature>
<feature type="transmembrane region" description="Helical" evidence="1">
    <location>
        <begin position="273"/>
        <end position="291"/>
    </location>
</feature>
<dbReference type="Pfam" id="PF20047">
    <property type="entry name" value="DUF6449"/>
    <property type="match status" value="1"/>
</dbReference>
<feature type="transmembrane region" description="Helical" evidence="1">
    <location>
        <begin position="143"/>
        <end position="164"/>
    </location>
</feature>
<comment type="caution">
    <text evidence="3">The sequence shown here is derived from an EMBL/GenBank/DDBJ whole genome shotgun (WGS) entry which is preliminary data.</text>
</comment>
<dbReference type="PANTHER" id="PTHR39177:SF1">
    <property type="entry name" value="ABC TRANSPORTER PERMEASE YTRC-RELATED"/>
    <property type="match status" value="1"/>
</dbReference>
<organism evidence="3 4">
    <name type="scientific">Falsibacillus albus</name>
    <dbReference type="NCBI Taxonomy" id="2478915"/>
    <lineage>
        <taxon>Bacteria</taxon>
        <taxon>Bacillati</taxon>
        <taxon>Bacillota</taxon>
        <taxon>Bacilli</taxon>
        <taxon>Bacillales</taxon>
        <taxon>Bacillaceae</taxon>
        <taxon>Falsibacillus</taxon>
    </lineage>
</organism>
<feature type="transmembrane region" description="Helical" evidence="1">
    <location>
        <begin position="176"/>
        <end position="201"/>
    </location>
</feature>
<dbReference type="EMBL" id="RCVZ01000015">
    <property type="protein sequence ID" value="RLQ93304.1"/>
    <property type="molecule type" value="Genomic_DNA"/>
</dbReference>
<feature type="domain" description="DUF6449" evidence="2">
    <location>
        <begin position="430"/>
        <end position="518"/>
    </location>
</feature>
<proteinExistence type="predicted"/>
<reference evidence="3 4" key="1">
    <citation type="submission" date="2018-10" db="EMBL/GenBank/DDBJ databases">
        <title>Falsibacillus sp. genome draft.</title>
        <authorList>
            <person name="Shi S."/>
        </authorList>
    </citation>
    <scope>NUCLEOTIDE SEQUENCE [LARGE SCALE GENOMIC DNA]</scope>
    <source>
        <strain evidence="3 4">GY 10110</strain>
    </source>
</reference>
<name>A0A3L7JSK1_9BACI</name>
<accession>A0A3L7JSK1</accession>
<dbReference type="InterPro" id="IPR045611">
    <property type="entry name" value="DUF6449"/>
</dbReference>
<dbReference type="PANTHER" id="PTHR39177">
    <property type="entry name" value="ABC TRANSPORTER PERMEASE YTRC-RELATED"/>
    <property type="match status" value="1"/>
</dbReference>
<keyword evidence="1" id="KW-0812">Transmembrane</keyword>
<feature type="transmembrane region" description="Helical" evidence="1">
    <location>
        <begin position="235"/>
        <end position="253"/>
    </location>
</feature>
<dbReference type="AlphaFoldDB" id="A0A3L7JSK1"/>
<feature type="transmembrane region" description="Helical" evidence="1">
    <location>
        <begin position="327"/>
        <end position="348"/>
    </location>
</feature>
<evidence type="ECO:0000259" key="2">
    <source>
        <dbReference type="Pfam" id="PF20047"/>
    </source>
</evidence>
<evidence type="ECO:0000313" key="3">
    <source>
        <dbReference type="EMBL" id="RLQ93304.1"/>
    </source>
</evidence>